<evidence type="ECO:0000313" key="4">
    <source>
        <dbReference type="Proteomes" id="UP000662939"/>
    </source>
</evidence>
<evidence type="ECO:0000259" key="2">
    <source>
        <dbReference type="PROSITE" id="PS50234"/>
    </source>
</evidence>
<name>A0A895XT54_9ACTN</name>
<dbReference type="SMART" id="SM00327">
    <property type="entry name" value="VWA"/>
    <property type="match status" value="1"/>
</dbReference>
<dbReference type="EMBL" id="CP070496">
    <property type="protein sequence ID" value="QSB06832.1"/>
    <property type="molecule type" value="Genomic_DNA"/>
</dbReference>
<dbReference type="KEGG" id="nav:JQS30_08075"/>
<keyword evidence="1" id="KW-0812">Transmembrane</keyword>
<feature type="transmembrane region" description="Helical" evidence="1">
    <location>
        <begin position="27"/>
        <end position="51"/>
    </location>
</feature>
<dbReference type="Gene3D" id="3.40.190.10">
    <property type="entry name" value="Periplasmic binding protein-like II"/>
    <property type="match status" value="2"/>
</dbReference>
<keyword evidence="1" id="KW-1133">Transmembrane helix</keyword>
<dbReference type="InterPro" id="IPR036465">
    <property type="entry name" value="vWFA_dom_sf"/>
</dbReference>
<evidence type="ECO:0000313" key="3">
    <source>
        <dbReference type="EMBL" id="QSB06832.1"/>
    </source>
</evidence>
<organism evidence="3 4">
    <name type="scientific">Natronoglycomyces albus</name>
    <dbReference type="NCBI Taxonomy" id="2811108"/>
    <lineage>
        <taxon>Bacteria</taxon>
        <taxon>Bacillati</taxon>
        <taxon>Actinomycetota</taxon>
        <taxon>Actinomycetes</taxon>
        <taxon>Glycomycetales</taxon>
        <taxon>Glycomycetaceae</taxon>
        <taxon>Natronoglycomyces</taxon>
    </lineage>
</organism>
<evidence type="ECO:0000256" key="1">
    <source>
        <dbReference type="SAM" id="Phobius"/>
    </source>
</evidence>
<keyword evidence="4" id="KW-1185">Reference proteome</keyword>
<sequence length="595" mass="63122">MVFGHGRGVKSHRLGRRRKGSEWKLPVAPWIIITIVVVLVLSTLTTVYATLLRSGCSGSTYDVRIAASGNVSTVLTQLGRQWESSQPDYEGRCVGVDVEQVSAPTAAEALSSEWDETSLGERPVVWVPDSVAWLQWAGGSQAVTDMVSDDPQVLAGSPAVIAAPDVVVDALGWNADDPLIEPSWEAVFAAAEDGWSGLGQDDWGDFRVGVANPRSSTAGLHALLTMAVDDDGEVQPEAVENFNALAQEGRLEANVDSLWREVGSLESLEQARDYASVYTALEHEVVAFNRMNSADFTMESVPLEGTRAHAQFPYLLLAGAGWTSDQDIAIAEMFGEYLASSEAQAVFEEAGFRLPTETDEEAVEAAYDGDTDAGAIVTDEAAVASVLQQWQALRRSLNVLVVVDSSVTMGTETVEVDGEFVSAHEAAKRQVAALADGLGSSSQMGLWDFAGNIDGDGQHWREGVSLGTVDASQSESLVTTVNGFVTQQGGSSLFSATVAGYEYLQSHYDEGAANVVVVVTNGGTDPVSAPTLDQTADTLATLSADRSNPVRLITVGLGDADQSALELLASSTQGSYVNAPDPHELLGQLRSELFN</sequence>
<reference evidence="3" key="1">
    <citation type="submission" date="2021-02" db="EMBL/GenBank/DDBJ databases">
        <title>Natronoglycomyces albus gen. nov., sp. nov, a haloalkaliphilic actinobacterium from a soda solonchak soil.</title>
        <authorList>
            <person name="Sorokin D.Y."/>
            <person name="Khijniak T.V."/>
            <person name="Zakharycheva A.P."/>
            <person name="Boueva O.V."/>
            <person name="Ariskina E.V."/>
            <person name="Hahnke R.L."/>
            <person name="Bunk B."/>
            <person name="Sproer C."/>
            <person name="Schumann P."/>
            <person name="Evtushenko L.I."/>
            <person name="Kublanov I.V."/>
        </authorList>
    </citation>
    <scope>NUCLEOTIDE SEQUENCE</scope>
    <source>
        <strain evidence="3">DSM 106290</strain>
    </source>
</reference>
<proteinExistence type="predicted"/>
<dbReference type="Pfam" id="PF13531">
    <property type="entry name" value="SBP_bac_11"/>
    <property type="match status" value="1"/>
</dbReference>
<dbReference type="Proteomes" id="UP000662939">
    <property type="component" value="Chromosome"/>
</dbReference>
<protein>
    <submittedName>
        <fullName evidence="3">VWA domain-containing protein</fullName>
    </submittedName>
</protein>
<dbReference type="PROSITE" id="PS50234">
    <property type="entry name" value="VWFA"/>
    <property type="match status" value="1"/>
</dbReference>
<dbReference type="Pfam" id="PF00092">
    <property type="entry name" value="VWA"/>
    <property type="match status" value="1"/>
</dbReference>
<dbReference type="RefSeq" id="WP_213172839.1">
    <property type="nucleotide sequence ID" value="NZ_CP070496.1"/>
</dbReference>
<dbReference type="AlphaFoldDB" id="A0A895XT54"/>
<accession>A0A895XT54</accession>
<dbReference type="InterPro" id="IPR002035">
    <property type="entry name" value="VWF_A"/>
</dbReference>
<dbReference type="Gene3D" id="3.40.50.410">
    <property type="entry name" value="von Willebrand factor, type A domain"/>
    <property type="match status" value="1"/>
</dbReference>
<dbReference type="SUPFAM" id="SSF53300">
    <property type="entry name" value="vWA-like"/>
    <property type="match status" value="1"/>
</dbReference>
<dbReference type="SUPFAM" id="SSF53850">
    <property type="entry name" value="Periplasmic binding protein-like II"/>
    <property type="match status" value="1"/>
</dbReference>
<keyword evidence="1" id="KW-0472">Membrane</keyword>
<feature type="domain" description="VWFA" evidence="2">
    <location>
        <begin position="398"/>
        <end position="593"/>
    </location>
</feature>
<gene>
    <name evidence="3" type="ORF">JQS30_08075</name>
</gene>